<evidence type="ECO:0000256" key="2">
    <source>
        <dbReference type="ARBA" id="ARBA00004613"/>
    </source>
</evidence>
<name>A0AAV1N4Z5_SCOSC</name>
<evidence type="ECO:0000256" key="1">
    <source>
        <dbReference type="ARBA" id="ARBA00004398"/>
    </source>
</evidence>
<sequence>MTSAPSPSTSLQMKQNKQSAPYWRVSLTNLCRMVSGLRQEAWSGEEEEGGEPREESIQLLEELYSLQNICRVLQSREERLLHNSLEYLEENSDTPLKRKSPYILKRQAAHTTKSRRPYILKRSTIY</sequence>
<dbReference type="Proteomes" id="UP001314229">
    <property type="component" value="Unassembled WGS sequence"/>
</dbReference>
<evidence type="ECO:0000256" key="8">
    <source>
        <dbReference type="ARBA" id="ARBA00022858"/>
    </source>
</evidence>
<evidence type="ECO:0000256" key="7">
    <source>
        <dbReference type="ARBA" id="ARBA00022729"/>
    </source>
</evidence>
<comment type="subcellular location">
    <subcellularLocation>
        <location evidence="1">Cytoplasmic vesicle</location>
        <location evidence="1">Secretory vesicle</location>
    </subcellularLocation>
    <subcellularLocation>
        <location evidence="2">Secreted</location>
    </subcellularLocation>
</comment>
<evidence type="ECO:0000256" key="3">
    <source>
        <dbReference type="ARBA" id="ARBA00009827"/>
    </source>
</evidence>
<dbReference type="EMBL" id="CAWUFR010000017">
    <property type="protein sequence ID" value="CAK6954555.1"/>
    <property type="molecule type" value="Genomic_DNA"/>
</dbReference>
<evidence type="ECO:0000256" key="9">
    <source>
        <dbReference type="ARBA" id="ARBA00023329"/>
    </source>
</evidence>
<evidence type="ECO:0000256" key="4">
    <source>
        <dbReference type="ARBA" id="ARBA00016213"/>
    </source>
</evidence>
<comment type="caution">
    <text evidence="12">The sequence shown here is derived from an EMBL/GenBank/DDBJ whole genome shotgun (WGS) entry which is preliminary data.</text>
</comment>
<keyword evidence="5" id="KW-0964">Secreted</keyword>
<keyword evidence="8" id="KW-0838">Vasoactive</keyword>
<evidence type="ECO:0000313" key="13">
    <source>
        <dbReference type="Proteomes" id="UP001314229"/>
    </source>
</evidence>
<reference evidence="12 13" key="1">
    <citation type="submission" date="2024-01" db="EMBL/GenBank/DDBJ databases">
        <authorList>
            <person name="Alioto T."/>
            <person name="Alioto T."/>
            <person name="Gomez Garrido J."/>
        </authorList>
    </citation>
    <scope>NUCLEOTIDE SEQUENCE [LARGE SCALE GENOMIC DNA]</scope>
</reference>
<protein>
    <recommendedName>
        <fullName evidence="4">Neurotensin/neuromedin N</fullName>
    </recommendedName>
</protein>
<dbReference type="Pfam" id="PF07421">
    <property type="entry name" value="Pro-NT_NN"/>
    <property type="match status" value="1"/>
</dbReference>
<dbReference type="PANTHER" id="PTHR15356:SF0">
    <property type="entry name" value="NEUROTENSIN_NEUROMEDIN N"/>
    <property type="match status" value="1"/>
</dbReference>
<keyword evidence="7" id="KW-0732">Signal</keyword>
<comment type="function">
    <text evidence="10">Neurotensin may play an endocrine or paracrine role in the regulation of fat metabolism. It causes contraction of smooth muscle.</text>
</comment>
<organism evidence="12 13">
    <name type="scientific">Scomber scombrus</name>
    <name type="common">Atlantic mackerel</name>
    <name type="synonym">Scomber vernalis</name>
    <dbReference type="NCBI Taxonomy" id="13677"/>
    <lineage>
        <taxon>Eukaryota</taxon>
        <taxon>Metazoa</taxon>
        <taxon>Chordata</taxon>
        <taxon>Craniata</taxon>
        <taxon>Vertebrata</taxon>
        <taxon>Euteleostomi</taxon>
        <taxon>Actinopterygii</taxon>
        <taxon>Neopterygii</taxon>
        <taxon>Teleostei</taxon>
        <taxon>Neoteleostei</taxon>
        <taxon>Acanthomorphata</taxon>
        <taxon>Pelagiaria</taxon>
        <taxon>Scombriformes</taxon>
        <taxon>Scombridae</taxon>
        <taxon>Scomber</taxon>
    </lineage>
</organism>
<comment type="subunit">
    <text evidence="11">Interacts with NTSR1. Interacts with SORT1. Interacts with SORL1.</text>
</comment>
<comment type="similarity">
    <text evidence="3">Belongs to the neurotensin family.</text>
</comment>
<evidence type="ECO:0000256" key="10">
    <source>
        <dbReference type="ARBA" id="ARBA00025449"/>
    </source>
</evidence>
<dbReference type="InterPro" id="IPR008055">
    <property type="entry name" value="NeurotensiN"/>
</dbReference>
<keyword evidence="6" id="KW-0165">Cleavage on pair of basic residues</keyword>
<keyword evidence="9" id="KW-0968">Cytoplasmic vesicle</keyword>
<evidence type="ECO:0000256" key="5">
    <source>
        <dbReference type="ARBA" id="ARBA00022525"/>
    </source>
</evidence>
<dbReference type="GO" id="GO:0005576">
    <property type="term" value="C:extracellular region"/>
    <property type="evidence" value="ECO:0007669"/>
    <property type="project" value="UniProtKB-SubCell"/>
</dbReference>
<proteinExistence type="inferred from homology"/>
<gene>
    <name evidence="12" type="ORF">FSCOSCO3_A008899</name>
</gene>
<dbReference type="GO" id="GO:0005184">
    <property type="term" value="F:neuropeptide hormone activity"/>
    <property type="evidence" value="ECO:0007669"/>
    <property type="project" value="InterPro"/>
</dbReference>
<dbReference type="GO" id="GO:0030133">
    <property type="term" value="C:transport vesicle"/>
    <property type="evidence" value="ECO:0007669"/>
    <property type="project" value="UniProtKB-SubCell"/>
</dbReference>
<accession>A0AAV1N4Z5</accession>
<dbReference type="GO" id="GO:0097746">
    <property type="term" value="P:blood vessel diameter maintenance"/>
    <property type="evidence" value="ECO:0007669"/>
    <property type="project" value="UniProtKB-KW"/>
</dbReference>
<keyword evidence="13" id="KW-1185">Reference proteome</keyword>
<evidence type="ECO:0000313" key="12">
    <source>
        <dbReference type="EMBL" id="CAK6954555.1"/>
    </source>
</evidence>
<dbReference type="PANTHER" id="PTHR15356">
    <property type="entry name" value="NEUROTENSIN/NEUROMEDIN N"/>
    <property type="match status" value="1"/>
</dbReference>
<evidence type="ECO:0000256" key="6">
    <source>
        <dbReference type="ARBA" id="ARBA00022685"/>
    </source>
</evidence>
<evidence type="ECO:0000256" key="11">
    <source>
        <dbReference type="ARBA" id="ARBA00046937"/>
    </source>
</evidence>
<dbReference type="AlphaFoldDB" id="A0AAV1N4Z5"/>